<evidence type="ECO:0000313" key="3">
    <source>
        <dbReference type="Proteomes" id="UP000677228"/>
    </source>
</evidence>
<accession>A0A8S2GEV2</accession>
<evidence type="ECO:0000313" key="2">
    <source>
        <dbReference type="EMBL" id="CAF4541657.1"/>
    </source>
</evidence>
<protein>
    <submittedName>
        <fullName evidence="1">Uncharacterized protein</fullName>
    </submittedName>
</protein>
<dbReference type="Proteomes" id="UP000682733">
    <property type="component" value="Unassembled WGS sequence"/>
</dbReference>
<gene>
    <name evidence="1" type="ORF">OVA965_LOCUS45663</name>
    <name evidence="2" type="ORF">TMI583_LOCUS49375</name>
</gene>
<evidence type="ECO:0000313" key="1">
    <source>
        <dbReference type="EMBL" id="CAF1669713.1"/>
    </source>
</evidence>
<proteinExistence type="predicted"/>
<comment type="caution">
    <text evidence="1">The sequence shown here is derived from an EMBL/GenBank/DDBJ whole genome shotgun (WGS) entry which is preliminary data.</text>
</comment>
<dbReference type="EMBL" id="CAJNOK010073903">
    <property type="protein sequence ID" value="CAF1669713.1"/>
    <property type="molecule type" value="Genomic_DNA"/>
</dbReference>
<sequence length="78" mass="8401">SSLSSTPSSILNPKSTNGVILSKIITTQSDFNDLSTFDPSLSDTHDPFHDAELKSINDIVALSQLYTTTSSTANTVRR</sequence>
<dbReference type="Proteomes" id="UP000677228">
    <property type="component" value="Unassembled WGS sequence"/>
</dbReference>
<dbReference type="AlphaFoldDB" id="A0A8S2GEV2"/>
<reference evidence="1" key="1">
    <citation type="submission" date="2021-02" db="EMBL/GenBank/DDBJ databases">
        <authorList>
            <person name="Nowell W R."/>
        </authorList>
    </citation>
    <scope>NUCLEOTIDE SEQUENCE</scope>
</reference>
<feature type="non-terminal residue" evidence="1">
    <location>
        <position position="1"/>
    </location>
</feature>
<name>A0A8S2GEV2_9BILA</name>
<dbReference type="EMBL" id="CAJOBA010107175">
    <property type="protein sequence ID" value="CAF4541657.1"/>
    <property type="molecule type" value="Genomic_DNA"/>
</dbReference>
<organism evidence="1 3">
    <name type="scientific">Didymodactylos carnosus</name>
    <dbReference type="NCBI Taxonomy" id="1234261"/>
    <lineage>
        <taxon>Eukaryota</taxon>
        <taxon>Metazoa</taxon>
        <taxon>Spiralia</taxon>
        <taxon>Gnathifera</taxon>
        <taxon>Rotifera</taxon>
        <taxon>Eurotatoria</taxon>
        <taxon>Bdelloidea</taxon>
        <taxon>Philodinida</taxon>
        <taxon>Philodinidae</taxon>
        <taxon>Didymodactylos</taxon>
    </lineage>
</organism>